<dbReference type="InterPro" id="IPR051158">
    <property type="entry name" value="Metallophosphoesterase_sf"/>
</dbReference>
<dbReference type="SUPFAM" id="SSF56300">
    <property type="entry name" value="Metallo-dependent phosphatases"/>
    <property type="match status" value="1"/>
</dbReference>
<keyword evidence="2" id="KW-0378">Hydrolase</keyword>
<dbReference type="AlphaFoldDB" id="A0A544QUW6"/>
<dbReference type="EMBL" id="SGJB01000010">
    <property type="protein sequence ID" value="TQQ84493.1"/>
    <property type="molecule type" value="Genomic_DNA"/>
</dbReference>
<dbReference type="Pfam" id="PF00149">
    <property type="entry name" value="Metallophos"/>
    <property type="match status" value="1"/>
</dbReference>
<dbReference type="RefSeq" id="WP_142536152.1">
    <property type="nucleotide sequence ID" value="NZ_SGJB01000010.1"/>
</dbReference>
<dbReference type="Gene3D" id="3.60.21.10">
    <property type="match status" value="1"/>
</dbReference>
<dbReference type="GO" id="GO:0046872">
    <property type="term" value="F:metal ion binding"/>
    <property type="evidence" value="ECO:0007669"/>
    <property type="project" value="UniProtKB-KW"/>
</dbReference>
<evidence type="ECO:0000256" key="1">
    <source>
        <dbReference type="ARBA" id="ARBA00022723"/>
    </source>
</evidence>
<sequence length="276" mass="31642">MINRKKKVCIISALIAIFSIYLVWGTNSISISRYNIENSSIPESFKGFRIVQVSDLHNKEFGKDQRILMKKIEKEKPDIIVVTGDLVDRRKWGTKNAMSFIDRAMEIAPVYYVSGNHEVWSGKYSIVRNKLLEKGVYVLDDDTVEIKNKNSHIFISGIIDTGYEDRENYVDDILRKVSKDIDDNTFSILLSHRPEHIKDYSEVGFDLVFSGHAHGGQIRFPFIGGVYAPHQGFMPKYTSGMYQMKNTFMVVSRGLGNSVIPIRFMNRPEITVTELM</sequence>
<evidence type="ECO:0000313" key="4">
    <source>
        <dbReference type="EMBL" id="TQQ84493.1"/>
    </source>
</evidence>
<protein>
    <submittedName>
        <fullName evidence="4">Metallophosphoesterase</fullName>
    </submittedName>
</protein>
<feature type="domain" description="Calcineurin-like phosphoesterase" evidence="3">
    <location>
        <begin position="48"/>
        <end position="215"/>
    </location>
</feature>
<gene>
    <name evidence="4" type="ORF">EXD82_06725</name>
</gene>
<evidence type="ECO:0000259" key="3">
    <source>
        <dbReference type="Pfam" id="PF00149"/>
    </source>
</evidence>
<reference evidence="4 5" key="1">
    <citation type="submission" date="2019-02" db="EMBL/GenBank/DDBJ databases">
        <title>Peptostreptococcaceae bacterium ZHW00191 nov., a new bacterium isolated from the human gut.</title>
        <authorList>
            <person name="Zhou H.-W."/>
            <person name="Chen X.-J."/>
        </authorList>
    </citation>
    <scope>NUCLEOTIDE SEQUENCE [LARGE SCALE GENOMIC DNA]</scope>
    <source>
        <strain evidence="4 5">ZHW00191</strain>
    </source>
</reference>
<accession>A0A544QUW6</accession>
<organism evidence="4 5">
    <name type="scientific">Peptacetobacter hominis</name>
    <dbReference type="NCBI Taxonomy" id="2743610"/>
    <lineage>
        <taxon>Bacteria</taxon>
        <taxon>Bacillati</taxon>
        <taxon>Bacillota</taxon>
        <taxon>Clostridia</taxon>
        <taxon>Peptostreptococcales</taxon>
        <taxon>Peptostreptococcaceae</taxon>
        <taxon>Peptacetobacter</taxon>
    </lineage>
</organism>
<dbReference type="InterPro" id="IPR004843">
    <property type="entry name" value="Calcineurin-like_PHP"/>
</dbReference>
<keyword evidence="1" id="KW-0479">Metal-binding</keyword>
<dbReference type="Proteomes" id="UP000317863">
    <property type="component" value="Unassembled WGS sequence"/>
</dbReference>
<dbReference type="GO" id="GO:0016020">
    <property type="term" value="C:membrane"/>
    <property type="evidence" value="ECO:0007669"/>
    <property type="project" value="GOC"/>
</dbReference>
<dbReference type="InterPro" id="IPR029052">
    <property type="entry name" value="Metallo-depent_PP-like"/>
</dbReference>
<proteinExistence type="predicted"/>
<dbReference type="OrthoDB" id="9780884at2"/>
<evidence type="ECO:0000256" key="2">
    <source>
        <dbReference type="ARBA" id="ARBA00022801"/>
    </source>
</evidence>
<keyword evidence="5" id="KW-1185">Reference proteome</keyword>
<dbReference type="PANTHER" id="PTHR31302:SF31">
    <property type="entry name" value="PHOSPHODIESTERASE YAEI"/>
    <property type="match status" value="1"/>
</dbReference>
<dbReference type="GO" id="GO:0008758">
    <property type="term" value="F:UDP-2,3-diacylglucosamine hydrolase activity"/>
    <property type="evidence" value="ECO:0007669"/>
    <property type="project" value="TreeGrafter"/>
</dbReference>
<comment type="caution">
    <text evidence="4">The sequence shown here is derived from an EMBL/GenBank/DDBJ whole genome shotgun (WGS) entry which is preliminary data.</text>
</comment>
<dbReference type="CDD" id="cd07385">
    <property type="entry name" value="MPP_YkuE_C"/>
    <property type="match status" value="1"/>
</dbReference>
<evidence type="ECO:0000313" key="5">
    <source>
        <dbReference type="Proteomes" id="UP000317863"/>
    </source>
</evidence>
<dbReference type="PANTHER" id="PTHR31302">
    <property type="entry name" value="TRANSMEMBRANE PROTEIN WITH METALLOPHOSPHOESTERASE DOMAIN-RELATED"/>
    <property type="match status" value="1"/>
</dbReference>
<dbReference type="GO" id="GO:0009245">
    <property type="term" value="P:lipid A biosynthetic process"/>
    <property type="evidence" value="ECO:0007669"/>
    <property type="project" value="TreeGrafter"/>
</dbReference>
<name>A0A544QUW6_9FIRM</name>